<keyword evidence="5 10" id="KW-0175">Coiled coil</keyword>
<dbReference type="HOGENOM" id="CLU_1144447_0_0_1"/>
<reference evidence="16" key="4">
    <citation type="journal article" date="2024" name="Elife">
        <title>Effect of alpha-tubulin acetylation on the doublet microtubule structure.</title>
        <authorList>
            <person name="Yang S.K."/>
            <person name="Kubo S."/>
            <person name="Black C.S."/>
            <person name="Peri K."/>
            <person name="Dai D."/>
            <person name="Legal T."/>
            <person name="Valente-Paterno M."/>
            <person name="Gaertig J."/>
            <person name="Bui K.H."/>
        </authorList>
    </citation>
    <scope>STRUCTURE BY ELECTRON MICROSCOPY (4.10 ANGSTROMS)</scope>
</reference>
<dbReference type="EMDB" id="EMD-29685"/>
<dbReference type="STRING" id="312017.Q240R7"/>
<dbReference type="KEGG" id="tet:TTHERM_00624660"/>
<evidence type="ECO:0007829" key="15">
    <source>
        <dbReference type="PDB" id="8G3D"/>
    </source>
</evidence>
<keyword evidence="3" id="KW-0963">Cytoplasm</keyword>
<reference evidence="12" key="1">
    <citation type="journal article" date="2006" name="PLoS Biol.">
        <title>Macronuclear genome sequence of the ciliate Tetrahymena thermophila, a model eukaryote.</title>
        <authorList>
            <person name="Eisen J.A."/>
            <person name="Coyne R.S."/>
            <person name="Wu M."/>
            <person name="Wu D."/>
            <person name="Thiagarajan M."/>
            <person name="Wortman J.R."/>
            <person name="Badger J.H."/>
            <person name="Ren Q."/>
            <person name="Amedeo P."/>
            <person name="Jones K.M."/>
            <person name="Tallon L.J."/>
            <person name="Delcher A.L."/>
            <person name="Salzberg S.L."/>
            <person name="Silva J.C."/>
            <person name="Haas B.J."/>
            <person name="Majoros W.H."/>
            <person name="Farzad M."/>
            <person name="Carlton J.M."/>
            <person name="Smith R.K. Jr."/>
            <person name="Garg J."/>
            <person name="Pearlman R.E."/>
            <person name="Karrer K.M."/>
            <person name="Sun L."/>
            <person name="Manning G."/>
            <person name="Elde N.C."/>
            <person name="Turkewitz A.P."/>
            <person name="Asai D.J."/>
            <person name="Wilkes D.E."/>
            <person name="Wang Y."/>
            <person name="Cai H."/>
            <person name="Collins K."/>
            <person name="Stewart B.A."/>
            <person name="Lee S.R."/>
            <person name="Wilamowska K."/>
            <person name="Weinberg Z."/>
            <person name="Ruzzo W.L."/>
            <person name="Wloga D."/>
            <person name="Gaertig J."/>
            <person name="Frankel J."/>
            <person name="Tsao C.-C."/>
            <person name="Gorovsky M.A."/>
            <person name="Keeling P.J."/>
            <person name="Waller R.F."/>
            <person name="Patron N.J."/>
            <person name="Cherry J.M."/>
            <person name="Stover N.A."/>
            <person name="Krieger C.J."/>
            <person name="del Toro C."/>
            <person name="Ryder H.F."/>
            <person name="Williamson S.C."/>
            <person name="Barbeau R.A."/>
            <person name="Hamilton E.P."/>
            <person name="Orias E."/>
        </authorList>
    </citation>
    <scope>NUCLEOTIDE SEQUENCE [LARGE SCALE GENOMIC DNA]</scope>
    <source>
        <strain evidence="12">SB210</strain>
    </source>
</reference>
<dbReference type="EMDB" id="EMD-40436"/>
<evidence type="ECO:0007829" key="14">
    <source>
        <dbReference type="PDB" id="8G2Z"/>
    </source>
</evidence>
<dbReference type="RefSeq" id="XP_001022592.3">
    <property type="nucleotide sequence ID" value="XM_001022592.4"/>
</dbReference>
<comment type="subunit">
    <text evidence="9">Microtubule inner protein component of sperm flagellar doublet microtubules.</text>
</comment>
<evidence type="ECO:0000256" key="10">
    <source>
        <dbReference type="SAM" id="Coils"/>
    </source>
</evidence>
<reference evidence="14 15" key="3">
    <citation type="journal article" date="2023" name="Nat. Commun.">
        <title>Native doublet microtubules from Tetrahymena thermophila reveal the importance of outer junction proteins.</title>
        <authorList>
            <person name="Kubo S."/>
            <person name="Black C.S."/>
            <person name="Joachimiak E."/>
            <person name="Yang S.K."/>
            <person name="Legal T."/>
            <person name="Peri K."/>
            <person name="Khalifa A.A.Z."/>
            <person name="Ghanaeian A."/>
            <person name="McCafferty C.L."/>
            <person name="Valente-Paterno M."/>
            <person name="De Bellis C."/>
            <person name="Huynh P.M."/>
            <person name="Fan Z."/>
            <person name="Marcotte E.M."/>
            <person name="Wloga D."/>
            <person name="Bui K.H."/>
        </authorList>
    </citation>
    <scope>STRUCTURE BY ELECTRON MICROSCOPY (3.70 ANGSTROMS)</scope>
</reference>
<dbReference type="PDBsum" id="6U0U"/>
<accession>Q240R7</accession>
<dbReference type="PDB" id="8G2Z">
    <property type="method" value="EM"/>
    <property type="resolution" value="4.10 A"/>
    <property type="chains" value="1W/2W=1-280"/>
</dbReference>
<dbReference type="PDB" id="6U0U">
    <property type="method" value="EM"/>
    <property type="resolution" value="4.16 A"/>
    <property type="chains" value="A=1-280"/>
</dbReference>
<dbReference type="SMR" id="Q240R7"/>
<dbReference type="InParanoid" id="Q240R7"/>
<evidence type="ECO:0007829" key="16">
    <source>
        <dbReference type="PDB" id="8SF7"/>
    </source>
</evidence>
<evidence type="ECO:0000313" key="12">
    <source>
        <dbReference type="Proteomes" id="UP000009168"/>
    </source>
</evidence>
<evidence type="ECO:0000313" key="11">
    <source>
        <dbReference type="EMBL" id="EAS02347.3"/>
    </source>
</evidence>
<dbReference type="PDB" id="8G3D">
    <property type="method" value="EM"/>
    <property type="resolution" value="3.70 A"/>
    <property type="chains" value="1W/2W=1-280"/>
</dbReference>
<comment type="subcellular location">
    <subcellularLocation>
        <location evidence="1">Cytoplasm</location>
        <location evidence="1">Cytoskeleton</location>
        <location evidence="1">Flagellum axoneme</location>
    </subcellularLocation>
</comment>
<dbReference type="Pfam" id="PF05914">
    <property type="entry name" value="RIB43A"/>
    <property type="match status" value="1"/>
</dbReference>
<evidence type="ECO:0000256" key="4">
    <source>
        <dbReference type="ARBA" id="ARBA00022846"/>
    </source>
</evidence>
<evidence type="ECO:0000256" key="6">
    <source>
        <dbReference type="ARBA" id="ARBA00023069"/>
    </source>
</evidence>
<dbReference type="PDB" id="8SF7">
    <property type="method" value="EM"/>
    <property type="resolution" value="4.10 A"/>
    <property type="chains" value="1W/2W=1-280"/>
</dbReference>
<keyword evidence="4" id="KW-0282">Flagellum</keyword>
<dbReference type="EMDB" id="EMD-29692"/>
<organism evidence="11 12">
    <name type="scientific">Tetrahymena thermophila (strain SB210)</name>
    <dbReference type="NCBI Taxonomy" id="312017"/>
    <lineage>
        <taxon>Eukaryota</taxon>
        <taxon>Sar</taxon>
        <taxon>Alveolata</taxon>
        <taxon>Ciliophora</taxon>
        <taxon>Intramacronucleata</taxon>
        <taxon>Oligohymenophorea</taxon>
        <taxon>Hymenostomatida</taxon>
        <taxon>Tetrahymenina</taxon>
        <taxon>Tetrahymenidae</taxon>
        <taxon>Tetrahymena</taxon>
    </lineage>
</organism>
<evidence type="ECO:0000256" key="5">
    <source>
        <dbReference type="ARBA" id="ARBA00023054"/>
    </source>
</evidence>
<dbReference type="InterPro" id="IPR008805">
    <property type="entry name" value="RIB43A"/>
</dbReference>
<gene>
    <name evidence="11" type="ORF">TTHERM_00624660</name>
</gene>
<keyword evidence="7" id="KW-0206">Cytoskeleton</keyword>
<evidence type="ECO:0000256" key="7">
    <source>
        <dbReference type="ARBA" id="ARBA00023212"/>
    </source>
</evidence>
<dbReference type="PANTHER" id="PTHR14517:SF6">
    <property type="entry name" value="RE41410P"/>
    <property type="match status" value="1"/>
</dbReference>
<dbReference type="GeneID" id="7828567"/>
<protein>
    <submittedName>
        <fullName evidence="11">Protofilament ribbon protein</fullName>
    </submittedName>
</protein>
<comment type="similarity">
    <text evidence="2">Belongs to the RIB43A family.</text>
</comment>
<keyword evidence="13 14" id="KW-0002">3D-structure</keyword>
<feature type="coiled-coil region" evidence="10">
    <location>
        <begin position="82"/>
        <end position="110"/>
    </location>
</feature>
<dbReference type="EMBL" id="GG662540">
    <property type="protein sequence ID" value="EAS02347.3"/>
    <property type="molecule type" value="Genomic_DNA"/>
</dbReference>
<evidence type="ECO:0000256" key="1">
    <source>
        <dbReference type="ARBA" id="ARBA00004611"/>
    </source>
</evidence>
<evidence type="ECO:0000256" key="2">
    <source>
        <dbReference type="ARBA" id="ARBA00006875"/>
    </source>
</evidence>
<dbReference type="Proteomes" id="UP000009168">
    <property type="component" value="Unassembled WGS sequence"/>
</dbReference>
<dbReference type="PANTHER" id="PTHR14517">
    <property type="entry name" value="RIB43A-RELATED"/>
    <property type="match status" value="1"/>
</dbReference>
<sequence length="280" mass="34161">MKELSQIIDKQISQLNLFGKIKKRKRQSNIYKMSGNTNSDFNRTNYQHKEQIIRCGISSLKCLDGEDLNQGNRRRLQQLQQRDWIEQQIREKEERKRQEDEEKKAFEQQTLHINMMRGDLEDNLNQKRRNWEKNTKEFNIQQRNEKLDYERSSHLDNQAQNQYHITYCNTNNFQTENTGTCTSAFGPHRVIPYHWKGMNPQQKKDIILEQDQQRHEREILKNLERDEDKAFSNQTEHNRFMLINLERQKNRQHRQRMDEIKEFNLLAAKEQKIKLKHMYD</sequence>
<evidence type="ECO:0000256" key="3">
    <source>
        <dbReference type="ARBA" id="ARBA00022490"/>
    </source>
</evidence>
<keyword evidence="12" id="KW-1185">Reference proteome</keyword>
<reference evidence="13" key="2">
    <citation type="journal article" date="2019" name="Proc. Natl. Acad. Sci. U.S.A.">
        <title>Tubulin lattice in cilia is in a stressed form regulated by microtubule inner proteins.</title>
        <authorList>
            <person name="Ichikawa M."/>
            <person name="Khalifa A.A.Z."/>
            <person name="Kubo S."/>
            <person name="Dai D."/>
            <person name="Basu K."/>
            <person name="Maghrebi M.A.F."/>
            <person name="Vargas J."/>
            <person name="Bui K.H."/>
        </authorList>
    </citation>
    <scope>STRUCTURE BY ELECTRON MICROSCOPY (4.16 ANGSTROMS)</scope>
</reference>
<name>Q240R7_TETTS</name>
<keyword evidence="8" id="KW-0966">Cell projection</keyword>
<keyword evidence="6" id="KW-0969">Cilium</keyword>
<evidence type="ECO:0000256" key="8">
    <source>
        <dbReference type="ARBA" id="ARBA00023273"/>
    </source>
</evidence>
<dbReference type="AlphaFoldDB" id="Q240R7"/>
<dbReference type="eggNOG" id="ENOG502RMX5">
    <property type="taxonomic scope" value="Eukaryota"/>
</dbReference>
<evidence type="ECO:0000256" key="9">
    <source>
        <dbReference type="ARBA" id="ARBA00046435"/>
    </source>
</evidence>
<dbReference type="OrthoDB" id="429119at2759"/>
<proteinExistence type="evidence at protein level"/>
<evidence type="ECO:0007829" key="13">
    <source>
        <dbReference type="PDB" id="6U0U"/>
    </source>
</evidence>